<sequence>MNSYQTTSKRQSSEDEDQDNPTKRSRVTIKPKKDDKNVATCSMSKKQIGDKVDAKRLAGPMPIPPAEFNEDTPIIVVDVGYRQAATQRFFTLRGAILPSNARFPFSPDEIDDQCQEFIDSADEDAVCALASLYNNQKPCQNKTWVVRIPIEPAIKDTWAKVQSEVATMQYVQRHTSIPIPRIYAHGRNAKLIKNSSVTQAFLILEYIPGRSLKIQDLIDSAEMHRKSFYAELIKVLSELRKLEFPIAGSLMPDPKGGPDPVVSNTLSMASNELEVSSRSQVVSSNLTSTTHFVHDQFEILMETYRLPAVSLSRETAELETFALDSLGQHIHQFVGDGHNDAPYLLAHADLRCSNIIIDDELHIQAVIDWDWANVVPRKLFTLPPWTTGHDLDAIAYVPHRMIMTDFSHVLRAKQKDSSYCREALEELNIQENLALSSAQILRHPSCLIRVYDKFIFPKLFRDSRSAILSSYFQRNKTKAMSVRQRVYESMQYTKYLREKGVLRPDENMTSTTGDIKAWLAKARAINQQYEFSPPTS</sequence>
<dbReference type="InterPro" id="IPR002575">
    <property type="entry name" value="Aminoglycoside_PTrfase"/>
</dbReference>
<dbReference type="PANTHER" id="PTHR21310">
    <property type="entry name" value="AMINOGLYCOSIDE PHOSPHOTRANSFERASE-RELATED-RELATED"/>
    <property type="match status" value="1"/>
</dbReference>
<dbReference type="Gene3D" id="3.90.1200.10">
    <property type="match status" value="1"/>
</dbReference>
<evidence type="ECO:0000256" key="1">
    <source>
        <dbReference type="SAM" id="MobiDB-lite"/>
    </source>
</evidence>
<protein>
    <recommendedName>
        <fullName evidence="2">Aminoglycoside phosphotransferase domain-containing protein</fullName>
    </recommendedName>
</protein>
<dbReference type="PANTHER" id="PTHR21310:SF15">
    <property type="entry name" value="AMINOGLYCOSIDE PHOSPHOTRANSFERASE DOMAIN-CONTAINING PROTEIN"/>
    <property type="match status" value="1"/>
</dbReference>
<evidence type="ECO:0000313" key="3">
    <source>
        <dbReference type="EMBL" id="TWU72850.1"/>
    </source>
</evidence>
<reference evidence="4" key="1">
    <citation type="submission" date="2018-12" db="EMBL/GenBank/DDBJ databases">
        <title>The complete genome of Metarhizium rileyi, a key fungal pathogen of Lepidoptera.</title>
        <authorList>
            <person name="Binneck E."/>
            <person name="Lastra C.C.L."/>
            <person name="Sosa-Gomez D.R."/>
        </authorList>
    </citation>
    <scope>NUCLEOTIDE SEQUENCE [LARGE SCALE GENOMIC DNA]</scope>
    <source>
        <strain evidence="4">Cep018-CH2</strain>
    </source>
</reference>
<gene>
    <name evidence="3" type="ORF">ED733_002800</name>
</gene>
<dbReference type="Pfam" id="PF01636">
    <property type="entry name" value="APH"/>
    <property type="match status" value="1"/>
</dbReference>
<name>A0A5C6G579_METRR</name>
<evidence type="ECO:0000259" key="2">
    <source>
        <dbReference type="Pfam" id="PF01636"/>
    </source>
</evidence>
<dbReference type="SUPFAM" id="SSF56112">
    <property type="entry name" value="Protein kinase-like (PK-like)"/>
    <property type="match status" value="1"/>
</dbReference>
<feature type="compositionally biased region" description="Polar residues" evidence="1">
    <location>
        <begin position="1"/>
        <end position="10"/>
    </location>
</feature>
<evidence type="ECO:0000313" key="4">
    <source>
        <dbReference type="Proteomes" id="UP000317257"/>
    </source>
</evidence>
<feature type="region of interest" description="Disordered" evidence="1">
    <location>
        <begin position="1"/>
        <end position="45"/>
    </location>
</feature>
<comment type="caution">
    <text evidence="3">The sequence shown here is derived from an EMBL/GenBank/DDBJ whole genome shotgun (WGS) entry which is preliminary data.</text>
</comment>
<accession>A0A5C6G579</accession>
<dbReference type="InterPro" id="IPR051678">
    <property type="entry name" value="AGP_Transferase"/>
</dbReference>
<organism evidence="3 4">
    <name type="scientific">Metarhizium rileyi (strain RCEF 4871)</name>
    <name type="common">Nomuraea rileyi</name>
    <dbReference type="NCBI Taxonomy" id="1649241"/>
    <lineage>
        <taxon>Eukaryota</taxon>
        <taxon>Fungi</taxon>
        <taxon>Dikarya</taxon>
        <taxon>Ascomycota</taxon>
        <taxon>Pezizomycotina</taxon>
        <taxon>Sordariomycetes</taxon>
        <taxon>Hypocreomycetidae</taxon>
        <taxon>Hypocreales</taxon>
        <taxon>Clavicipitaceae</taxon>
        <taxon>Metarhizium</taxon>
    </lineage>
</organism>
<proteinExistence type="predicted"/>
<dbReference type="Proteomes" id="UP000317257">
    <property type="component" value="Unassembled WGS sequence"/>
</dbReference>
<feature type="domain" description="Aminoglycoside phosphotransferase" evidence="2">
    <location>
        <begin position="142"/>
        <end position="372"/>
    </location>
</feature>
<dbReference type="AlphaFoldDB" id="A0A5C6G579"/>
<dbReference type="InterPro" id="IPR011009">
    <property type="entry name" value="Kinase-like_dom_sf"/>
</dbReference>
<dbReference type="EMBL" id="SBHS01000023">
    <property type="protein sequence ID" value="TWU72850.1"/>
    <property type="molecule type" value="Genomic_DNA"/>
</dbReference>